<dbReference type="EC" id="3.6.4.12" evidence="6"/>
<dbReference type="InterPro" id="IPR014017">
    <property type="entry name" value="DNA_helicase_UvrD-like_C"/>
</dbReference>
<evidence type="ECO:0000256" key="4">
    <source>
        <dbReference type="ARBA" id="ARBA00022840"/>
    </source>
</evidence>
<dbReference type="PANTHER" id="PTHR11070:SF67">
    <property type="entry name" value="DNA 3'-5' HELICASE"/>
    <property type="match status" value="1"/>
</dbReference>
<comment type="caution">
    <text evidence="6">The sequence shown here is derived from an EMBL/GenBank/DDBJ whole genome shotgun (WGS) entry which is preliminary data.</text>
</comment>
<dbReference type="EMBL" id="VSSQ01057549">
    <property type="protein sequence ID" value="MPN11345.1"/>
    <property type="molecule type" value="Genomic_DNA"/>
</dbReference>
<dbReference type="GO" id="GO:0005829">
    <property type="term" value="C:cytosol"/>
    <property type="evidence" value="ECO:0007669"/>
    <property type="project" value="TreeGrafter"/>
</dbReference>
<dbReference type="AlphaFoldDB" id="A0A645FAD4"/>
<organism evidence="6">
    <name type="scientific">bioreactor metagenome</name>
    <dbReference type="NCBI Taxonomy" id="1076179"/>
    <lineage>
        <taxon>unclassified sequences</taxon>
        <taxon>metagenomes</taxon>
        <taxon>ecological metagenomes</taxon>
    </lineage>
</organism>
<evidence type="ECO:0000256" key="2">
    <source>
        <dbReference type="ARBA" id="ARBA00022801"/>
    </source>
</evidence>
<accession>A0A645FAD4</accession>
<sequence length="193" mass="22642">MEFSGENLSVSNKQYERILRSAKSFINNVSAELHHVAVPDDLYTLFQNIINYFDVRMIQAKFIEYSDIRYLEQISEELNSCLFEYFLQEQNWEKASRMISGEGIVPLMTIHKSKGLEFHTVFLIDLSDSSFWSYRDEPIEAKAALFVAISRAKENFFCTLSTTRHNRTQYKSLISEFYEVMMNSGLVDFIRFS</sequence>
<dbReference type="Pfam" id="PF13361">
    <property type="entry name" value="UvrD_C"/>
    <property type="match status" value="1"/>
</dbReference>
<dbReference type="InterPro" id="IPR000212">
    <property type="entry name" value="DNA_helicase_UvrD/REP"/>
</dbReference>
<dbReference type="SUPFAM" id="SSF52540">
    <property type="entry name" value="P-loop containing nucleoside triphosphate hydrolases"/>
    <property type="match status" value="1"/>
</dbReference>
<dbReference type="Gene3D" id="3.40.50.300">
    <property type="entry name" value="P-loop containing nucleotide triphosphate hydrolases"/>
    <property type="match status" value="1"/>
</dbReference>
<dbReference type="GO" id="GO:0016787">
    <property type="term" value="F:hydrolase activity"/>
    <property type="evidence" value="ECO:0007669"/>
    <property type="project" value="UniProtKB-KW"/>
</dbReference>
<feature type="domain" description="UvrD-like helicase C-terminal" evidence="5">
    <location>
        <begin position="56"/>
        <end position="161"/>
    </location>
</feature>
<dbReference type="GO" id="GO:0043138">
    <property type="term" value="F:3'-5' DNA helicase activity"/>
    <property type="evidence" value="ECO:0007669"/>
    <property type="project" value="TreeGrafter"/>
</dbReference>
<gene>
    <name evidence="6" type="primary">rep_31</name>
    <name evidence="6" type="ORF">SDC9_158646</name>
</gene>
<reference evidence="6" key="1">
    <citation type="submission" date="2019-08" db="EMBL/GenBank/DDBJ databases">
        <authorList>
            <person name="Kucharzyk K."/>
            <person name="Murdoch R.W."/>
            <person name="Higgins S."/>
            <person name="Loffler F."/>
        </authorList>
    </citation>
    <scope>NUCLEOTIDE SEQUENCE</scope>
</reference>
<dbReference type="InterPro" id="IPR027417">
    <property type="entry name" value="P-loop_NTPase"/>
</dbReference>
<protein>
    <submittedName>
        <fullName evidence="6">ATP-dependent DNA helicase Rep</fullName>
        <ecNumber evidence="6">3.6.4.12</ecNumber>
    </submittedName>
</protein>
<proteinExistence type="predicted"/>
<keyword evidence="2 6" id="KW-0378">Hydrolase</keyword>
<keyword evidence="3 6" id="KW-0347">Helicase</keyword>
<dbReference type="GO" id="GO:0003677">
    <property type="term" value="F:DNA binding"/>
    <property type="evidence" value="ECO:0007669"/>
    <property type="project" value="InterPro"/>
</dbReference>
<keyword evidence="1" id="KW-0547">Nucleotide-binding</keyword>
<evidence type="ECO:0000313" key="6">
    <source>
        <dbReference type="EMBL" id="MPN11345.1"/>
    </source>
</evidence>
<name>A0A645FAD4_9ZZZZ</name>
<keyword evidence="4" id="KW-0067">ATP-binding</keyword>
<dbReference type="GO" id="GO:0000725">
    <property type="term" value="P:recombinational repair"/>
    <property type="evidence" value="ECO:0007669"/>
    <property type="project" value="TreeGrafter"/>
</dbReference>
<dbReference type="PANTHER" id="PTHR11070">
    <property type="entry name" value="UVRD / RECB / PCRA DNA HELICASE FAMILY MEMBER"/>
    <property type="match status" value="1"/>
</dbReference>
<evidence type="ECO:0000256" key="1">
    <source>
        <dbReference type="ARBA" id="ARBA00022741"/>
    </source>
</evidence>
<evidence type="ECO:0000259" key="5">
    <source>
        <dbReference type="Pfam" id="PF13361"/>
    </source>
</evidence>
<evidence type="ECO:0000256" key="3">
    <source>
        <dbReference type="ARBA" id="ARBA00022806"/>
    </source>
</evidence>
<dbReference type="GO" id="GO:0005524">
    <property type="term" value="F:ATP binding"/>
    <property type="evidence" value="ECO:0007669"/>
    <property type="project" value="UniProtKB-KW"/>
</dbReference>